<dbReference type="EMBL" id="PYVU01000031">
    <property type="protein sequence ID" value="PTB96930.1"/>
    <property type="molecule type" value="Genomic_DNA"/>
</dbReference>
<evidence type="ECO:0000313" key="4">
    <source>
        <dbReference type="Proteomes" id="UP000240608"/>
    </source>
</evidence>
<feature type="transmembrane region" description="Helical" evidence="2">
    <location>
        <begin position="47"/>
        <end position="66"/>
    </location>
</feature>
<evidence type="ECO:0008006" key="5">
    <source>
        <dbReference type="Google" id="ProtNLM"/>
    </source>
</evidence>
<keyword evidence="2" id="KW-0812">Transmembrane</keyword>
<protein>
    <recommendedName>
        <fullName evidence="5">Outer membrane protein beta-barrel domain-containing protein</fullName>
    </recommendedName>
</protein>
<proteinExistence type="predicted"/>
<sequence>MSRSLEEDKFGNHFRDRFESWEDVPPADGWEKLNQRLDAKDNFNKRWYALSALLLLLLTGAGYYFIDASFTDLEKKPKIDFTDEVAGNNQQSNEEVNNSESQFSHNRTIDSAAYLTDSNYREINSQKSQFVDTQSQKSNEASVNDRIANSPEMAQALSSYNQVSKSLSFSSKTNVSDELTESKKVRGNSSDDSTGNTSSEVVPKKEQFTDVDEEGMVQQATSINERDITDRKDNDKLIITKLENDDNKVNRIYDSNDYFKSDVNDTSYTEEDTIKFKHKEVINRQSSDLYNDSTSETVLLNKTNSAILGINDTSHLRTANSEESKSNEQQGYRLEDKKSFLTNDSLALEKSITNEEQTKEEYQVEDKKEENESNWSLLLAADVNYNFKRIMPQNDLLYISSLDNLNEFSMGNVGYEFSFSARYKLSNRTSISGGVSWLNLRDNIVYSYTPLIADSAEVINVTPEGFEVNTFMNASQNEVQNSTQYVGINIGFLHRLKLFSVDRSLFADFRLMKLISSQTNLNQSGHVFDRNIIMGSVQMGVENPVNIHGFLMVVSPYLELPFTSMYNDRAVYLMKGSRIGISLGIPLKIGHKK</sequence>
<evidence type="ECO:0000256" key="1">
    <source>
        <dbReference type="SAM" id="MobiDB-lite"/>
    </source>
</evidence>
<evidence type="ECO:0000256" key="2">
    <source>
        <dbReference type="SAM" id="Phobius"/>
    </source>
</evidence>
<comment type="caution">
    <text evidence="3">The sequence shown here is derived from an EMBL/GenBank/DDBJ whole genome shotgun (WGS) entry which is preliminary data.</text>
</comment>
<dbReference type="Proteomes" id="UP000240608">
    <property type="component" value="Unassembled WGS sequence"/>
</dbReference>
<accession>A0A2T4DT00</accession>
<gene>
    <name evidence="3" type="ORF">C9994_05255</name>
</gene>
<feature type="compositionally biased region" description="Low complexity" evidence="1">
    <location>
        <begin position="187"/>
        <end position="199"/>
    </location>
</feature>
<feature type="region of interest" description="Disordered" evidence="1">
    <location>
        <begin position="167"/>
        <end position="228"/>
    </location>
</feature>
<organism evidence="3 4">
    <name type="scientific">Marivirga lumbricoides</name>
    <dbReference type="NCBI Taxonomy" id="1046115"/>
    <lineage>
        <taxon>Bacteria</taxon>
        <taxon>Pseudomonadati</taxon>
        <taxon>Bacteroidota</taxon>
        <taxon>Cytophagia</taxon>
        <taxon>Cytophagales</taxon>
        <taxon>Marivirgaceae</taxon>
        <taxon>Marivirga</taxon>
    </lineage>
</organism>
<dbReference type="AlphaFoldDB" id="A0A2T4DT00"/>
<keyword evidence="2" id="KW-1133">Transmembrane helix</keyword>
<evidence type="ECO:0000313" key="3">
    <source>
        <dbReference type="EMBL" id="PTB96930.1"/>
    </source>
</evidence>
<reference evidence="3 4" key="1">
    <citation type="submission" date="2018-03" db="EMBL/GenBank/DDBJ databases">
        <title>Cross-interface Injection: A General Nanoliter Liquid Handling Method Applied to Single Cells Genome Amplification Automated Nanoliter Liquid Handling Applied to Single Cell Multiple Displacement Amplification.</title>
        <authorList>
            <person name="Yun J."/>
            <person name="Xu P."/>
            <person name="Xu J."/>
            <person name="Dai X."/>
            <person name="Wang Y."/>
            <person name="Zheng X."/>
            <person name="Cao C."/>
            <person name="Yi Q."/>
            <person name="Zhu Y."/>
            <person name="Wang L."/>
            <person name="Dong Z."/>
            <person name="Huang Y."/>
            <person name="Huang L."/>
            <person name="Du W."/>
        </authorList>
    </citation>
    <scope>NUCLEOTIDE SEQUENCE [LARGE SCALE GENOMIC DNA]</scope>
    <source>
        <strain evidence="3 4">Z-D1-2</strain>
    </source>
</reference>
<name>A0A2T4DT00_9BACT</name>
<keyword evidence="2" id="KW-0472">Membrane</keyword>
<feature type="compositionally biased region" description="Polar residues" evidence="1">
    <location>
        <begin position="167"/>
        <end position="177"/>
    </location>
</feature>